<proteinExistence type="predicted"/>
<gene>
    <name evidence="1" type="ORF">FY036_04420</name>
</gene>
<organism evidence="1 2">
    <name type="scientific">Neoaquamicrobium microcysteis</name>
    <dbReference type="NCBI Taxonomy" id="2682781"/>
    <lineage>
        <taxon>Bacteria</taxon>
        <taxon>Pseudomonadati</taxon>
        <taxon>Pseudomonadota</taxon>
        <taxon>Alphaproteobacteria</taxon>
        <taxon>Hyphomicrobiales</taxon>
        <taxon>Phyllobacteriaceae</taxon>
        <taxon>Neoaquamicrobium</taxon>
    </lineage>
</organism>
<reference evidence="1 2" key="2">
    <citation type="submission" date="2019-09" db="EMBL/GenBank/DDBJ databases">
        <title>Mesorhizobium sp. MaA-C15 isolated from Microcystis aeruginosa.</title>
        <authorList>
            <person name="Jeong S.E."/>
            <person name="Jin H.M."/>
            <person name="Jeon C.O."/>
        </authorList>
    </citation>
    <scope>NUCLEOTIDE SEQUENCE [LARGE SCALE GENOMIC DNA]</scope>
    <source>
        <strain evidence="1 2">MaA-C15</strain>
    </source>
</reference>
<name>A0A5D4H174_9HYPH</name>
<sequence length="64" mass="7165">MALFDEEPVKPKRAHEIGQDLSMLSVGDLEERIGQLKAEIGRLESELQAKGSTRLAAEALFRRE</sequence>
<evidence type="ECO:0000313" key="1">
    <source>
        <dbReference type="EMBL" id="TYR34606.1"/>
    </source>
</evidence>
<protein>
    <submittedName>
        <fullName evidence="1">DUF1192 domain-containing protein</fullName>
    </submittedName>
</protein>
<dbReference type="Pfam" id="PF06698">
    <property type="entry name" value="DUF1192"/>
    <property type="match status" value="1"/>
</dbReference>
<dbReference type="InterPro" id="IPR009579">
    <property type="entry name" value="DUF1192"/>
</dbReference>
<dbReference type="OrthoDB" id="7872350at2"/>
<keyword evidence="2" id="KW-1185">Reference proteome</keyword>
<dbReference type="Proteomes" id="UP000323258">
    <property type="component" value="Unassembled WGS sequence"/>
</dbReference>
<evidence type="ECO:0000313" key="2">
    <source>
        <dbReference type="Proteomes" id="UP000323258"/>
    </source>
</evidence>
<dbReference type="EMBL" id="VSZS01000055">
    <property type="protein sequence ID" value="TYR34606.1"/>
    <property type="molecule type" value="Genomic_DNA"/>
</dbReference>
<reference evidence="1 2" key="1">
    <citation type="submission" date="2019-08" db="EMBL/GenBank/DDBJ databases">
        <authorList>
            <person name="Seo Y.L."/>
        </authorList>
    </citation>
    <scope>NUCLEOTIDE SEQUENCE [LARGE SCALE GENOMIC DNA]</scope>
    <source>
        <strain evidence="1 2">MaA-C15</strain>
    </source>
</reference>
<comment type="caution">
    <text evidence="1">The sequence shown here is derived from an EMBL/GenBank/DDBJ whole genome shotgun (WGS) entry which is preliminary data.</text>
</comment>
<dbReference type="RefSeq" id="WP_148913497.1">
    <property type="nucleotide sequence ID" value="NZ_VSZS01000055.1"/>
</dbReference>
<dbReference type="AlphaFoldDB" id="A0A5D4H174"/>
<accession>A0A5D4H174</accession>